<dbReference type="PaxDb" id="1198114-AciX9_0108"/>
<proteinExistence type="predicted"/>
<gene>
    <name evidence="1" type="ordered locus">AciX9_0108</name>
</gene>
<dbReference type="Proteomes" id="UP000000343">
    <property type="component" value="Chromosome"/>
</dbReference>
<evidence type="ECO:0000313" key="1">
    <source>
        <dbReference type="EMBL" id="ADW67191.1"/>
    </source>
</evidence>
<dbReference type="RefSeq" id="WP_013578519.1">
    <property type="nucleotide sequence ID" value="NC_015064.1"/>
</dbReference>
<reference evidence="2" key="1">
    <citation type="submission" date="2011-01" db="EMBL/GenBank/DDBJ databases">
        <title>Complete sequence of chromosome of Acidobacterium sp. MP5ACTX9.</title>
        <authorList>
            <consortium name="US DOE Joint Genome Institute"/>
            <person name="Lucas S."/>
            <person name="Copeland A."/>
            <person name="Lapidus A."/>
            <person name="Cheng J.-F."/>
            <person name="Goodwin L."/>
            <person name="Pitluck S."/>
            <person name="Teshima H."/>
            <person name="Detter J.C."/>
            <person name="Han C."/>
            <person name="Tapia R."/>
            <person name="Land M."/>
            <person name="Hauser L."/>
            <person name="Kyrpides N."/>
            <person name="Ivanova N."/>
            <person name="Ovchinnikova G."/>
            <person name="Pagani I."/>
            <person name="Rawat S.R."/>
            <person name="Mannisto M."/>
            <person name="Haggblom M.M."/>
            <person name="Woyke T."/>
        </authorList>
    </citation>
    <scope>NUCLEOTIDE SEQUENCE [LARGE SCALE GENOMIC DNA]</scope>
    <source>
        <strain evidence="2">MP5ACTX9</strain>
    </source>
</reference>
<accession>E8X4Z9</accession>
<organism evidence="2">
    <name type="scientific">Granulicella tundricola (strain ATCC BAA-1859 / DSM 23138 / MP5ACTX9)</name>
    <dbReference type="NCBI Taxonomy" id="1198114"/>
    <lineage>
        <taxon>Bacteria</taxon>
        <taxon>Pseudomonadati</taxon>
        <taxon>Acidobacteriota</taxon>
        <taxon>Terriglobia</taxon>
        <taxon>Terriglobales</taxon>
        <taxon>Acidobacteriaceae</taxon>
        <taxon>Granulicella</taxon>
    </lineage>
</organism>
<dbReference type="eggNOG" id="COG2963">
    <property type="taxonomic scope" value="Bacteria"/>
</dbReference>
<dbReference type="AlphaFoldDB" id="E8X4Z9"/>
<dbReference type="OrthoDB" id="123103at2"/>
<sequence>MSGARVARKYGINANQVFQWRRLQQDGLLGPAAEDSAKLLPVSMIEERRLAKPETLAVPACGGKIHIELPGRVSIRLEGNVDAATARLILKSLRP</sequence>
<dbReference type="EMBL" id="CP002480">
    <property type="protein sequence ID" value="ADW67191.1"/>
    <property type="molecule type" value="Genomic_DNA"/>
</dbReference>
<name>E8X4Z9_GRATM</name>
<evidence type="ECO:0000313" key="2">
    <source>
        <dbReference type="Proteomes" id="UP000000343"/>
    </source>
</evidence>
<protein>
    <submittedName>
        <fullName evidence="1">Transposase IS3/IS911 family protein</fullName>
    </submittedName>
</protein>
<dbReference type="HOGENOM" id="CLU_113764_2_1_0"/>
<keyword evidence="2" id="KW-1185">Reference proteome</keyword>
<dbReference type="KEGG" id="acm:AciX9_0108"/>